<dbReference type="EMBL" id="LN890986">
    <property type="protein sequence ID" value="CUS12723.1"/>
    <property type="molecule type" value="Genomic_DNA"/>
</dbReference>
<evidence type="ECO:0000313" key="2">
    <source>
        <dbReference type="Proteomes" id="UP001412239"/>
    </source>
</evidence>
<sequence length="531" mass="58258">MSDSVPPPPFIVTTSVSKAYYKGLPSEPPLIATTKPNPIDAPTGPEAYTVLKELRYLGEHPLATLWDNGLAGELSSSLASMDVKWSSLDLLHIPNVGEPSGPAIVWIGVEPGGLSFEDGSKVAIDCHQLIGTHGVRDYCVEIRESRVSREARNRFLNPVLQSNATFSARDPYTATLGIPIAPKNRPFVQGTGGLFLSAGGDDKSIYLITARHVVLPIDDANQEYIRKNESRRREEVLVLGTSAFDNKFDAITHEISCQLSGMTGARERTLLFQGRDDPESVKECLEAEKQYKAAEEGIRELDALQKEVKIHWEGIENRVIGELTWAPPIILSTKPDEYTLDLAVIKLKPGTLDALNYRGNTINIGNKIPRIDFMNKMYLHYTSGSSFKYPPDGLVKLAGQVPESALFDLPMRDVNKEPCLIVFKNGAATGTTTGRANRVSSYTRRYFAGKYQESREWPVIATDKRSVAFSSRGDSGSCVADAYARVGGIITGGGGATDTSDVTYVTPISFIMKVLQKNKIFKYAHLNPQLT</sequence>
<evidence type="ECO:0000313" key="1">
    <source>
        <dbReference type="EMBL" id="CUS12723.1"/>
    </source>
</evidence>
<gene>
    <name evidence="1" type="ORF">GSTUAT00003216001</name>
</gene>
<evidence type="ECO:0008006" key="3">
    <source>
        <dbReference type="Google" id="ProtNLM"/>
    </source>
</evidence>
<proteinExistence type="predicted"/>
<dbReference type="SUPFAM" id="SSF50494">
    <property type="entry name" value="Trypsin-like serine proteases"/>
    <property type="match status" value="1"/>
</dbReference>
<dbReference type="Proteomes" id="UP001412239">
    <property type="component" value="Unassembled WGS sequence"/>
</dbReference>
<keyword evidence="2" id="KW-1185">Reference proteome</keyword>
<dbReference type="AlphaFoldDB" id="A0A292Q1V8"/>
<accession>A0A292Q1V8</accession>
<organism evidence="1 2">
    <name type="scientific">Tuber aestivum</name>
    <name type="common">summer truffle</name>
    <dbReference type="NCBI Taxonomy" id="59557"/>
    <lineage>
        <taxon>Eukaryota</taxon>
        <taxon>Fungi</taxon>
        <taxon>Dikarya</taxon>
        <taxon>Ascomycota</taxon>
        <taxon>Pezizomycotina</taxon>
        <taxon>Pezizomycetes</taxon>
        <taxon>Pezizales</taxon>
        <taxon>Tuberaceae</taxon>
        <taxon>Tuber</taxon>
    </lineage>
</organism>
<name>A0A292Q1V8_9PEZI</name>
<dbReference type="InterPro" id="IPR009003">
    <property type="entry name" value="Peptidase_S1_PA"/>
</dbReference>
<protein>
    <recommendedName>
        <fullName evidence="3">Peptidase S1 domain-containing protein</fullName>
    </recommendedName>
</protein>
<reference evidence="1" key="1">
    <citation type="submission" date="2015-10" db="EMBL/GenBank/DDBJ databases">
        <authorList>
            <person name="Regsiter A."/>
            <person name="william w."/>
        </authorList>
    </citation>
    <scope>NUCLEOTIDE SEQUENCE</scope>
    <source>
        <strain evidence="1">Montdore</strain>
    </source>
</reference>